<reference evidence="2" key="1">
    <citation type="submission" date="2025-08" db="UniProtKB">
        <authorList>
            <consortium name="Ensembl"/>
        </authorList>
    </citation>
    <scope>IDENTIFICATION</scope>
</reference>
<dbReference type="GeneTree" id="ENSGT00940000154349"/>
<name>A0A2K5CZJ8_AOTNA</name>
<dbReference type="Gene3D" id="3.10.110.10">
    <property type="entry name" value="Ubiquitin Conjugating Enzyme"/>
    <property type="match status" value="1"/>
</dbReference>
<sequence length="124" mass="14284">MLMLASKLKCDHGLKGSRMAATASISTRRVSVREKLLVTEVAELEANSPCTCKVHFPNPNKLHYFQLIVTPDEGYYQGGNFQFETEVPDVYNMVPSKVKSAEHHLWDNEDFRNKVDDHIKRYDR</sequence>
<dbReference type="STRING" id="37293.ENSANAP00000014130"/>
<dbReference type="InterPro" id="IPR016135">
    <property type="entry name" value="UBQ-conjugating_enzyme/RWD"/>
</dbReference>
<dbReference type="AlphaFoldDB" id="A0A2K5CZJ8"/>
<organism evidence="2 3">
    <name type="scientific">Aotus nancymaae</name>
    <name type="common">Ma's night monkey</name>
    <dbReference type="NCBI Taxonomy" id="37293"/>
    <lineage>
        <taxon>Eukaryota</taxon>
        <taxon>Metazoa</taxon>
        <taxon>Chordata</taxon>
        <taxon>Craniata</taxon>
        <taxon>Vertebrata</taxon>
        <taxon>Euteleostomi</taxon>
        <taxon>Mammalia</taxon>
        <taxon>Eutheria</taxon>
        <taxon>Euarchontoglires</taxon>
        <taxon>Primates</taxon>
        <taxon>Haplorrhini</taxon>
        <taxon>Platyrrhini</taxon>
        <taxon>Aotidae</taxon>
        <taxon>Aotus</taxon>
    </lineage>
</organism>
<dbReference type="OMA" id="YNMVPSK"/>
<evidence type="ECO:0000313" key="2">
    <source>
        <dbReference type="Ensembl" id="ENSANAP00000014130.1"/>
    </source>
</evidence>
<evidence type="ECO:0000259" key="1">
    <source>
        <dbReference type="PROSITE" id="PS50127"/>
    </source>
</evidence>
<dbReference type="CDD" id="cd23794">
    <property type="entry name" value="UBCc_UBE2F_UBE2M"/>
    <property type="match status" value="1"/>
</dbReference>
<proteinExistence type="predicted"/>
<dbReference type="PROSITE" id="PS50127">
    <property type="entry name" value="UBC_2"/>
    <property type="match status" value="1"/>
</dbReference>
<feature type="domain" description="UBC core" evidence="1">
    <location>
        <begin position="32"/>
        <end position="124"/>
    </location>
</feature>
<reference evidence="2" key="2">
    <citation type="submission" date="2025-09" db="UniProtKB">
        <authorList>
            <consortium name="Ensembl"/>
        </authorList>
    </citation>
    <scope>IDENTIFICATION</scope>
</reference>
<protein>
    <recommendedName>
        <fullName evidence="1">UBC core domain-containing protein</fullName>
    </recommendedName>
</protein>
<accession>A0A2K5CZJ8</accession>
<dbReference type="Proteomes" id="UP000233020">
    <property type="component" value="Unplaced"/>
</dbReference>
<evidence type="ECO:0000313" key="3">
    <source>
        <dbReference type="Proteomes" id="UP000233020"/>
    </source>
</evidence>
<dbReference type="SUPFAM" id="SSF54495">
    <property type="entry name" value="UBC-like"/>
    <property type="match status" value="1"/>
</dbReference>
<dbReference type="InterPro" id="IPR000608">
    <property type="entry name" value="UBC"/>
</dbReference>
<dbReference type="Ensembl" id="ENSANAT00000031961.1">
    <property type="protein sequence ID" value="ENSANAP00000014130.1"/>
    <property type="gene ID" value="ENSANAG00000024982.1"/>
</dbReference>
<keyword evidence="3" id="KW-1185">Reference proteome</keyword>
<dbReference type="Pfam" id="PF00179">
    <property type="entry name" value="UQ_con"/>
    <property type="match status" value="1"/>
</dbReference>